<keyword evidence="2" id="KW-1185">Reference proteome</keyword>
<accession>A0ACC2NXV5</accession>
<protein>
    <submittedName>
        <fullName evidence="1">Uncharacterized protein</fullName>
    </submittedName>
</protein>
<organism evidence="1 2">
    <name type="scientific">Eretmocerus hayati</name>
    <dbReference type="NCBI Taxonomy" id="131215"/>
    <lineage>
        <taxon>Eukaryota</taxon>
        <taxon>Metazoa</taxon>
        <taxon>Ecdysozoa</taxon>
        <taxon>Arthropoda</taxon>
        <taxon>Hexapoda</taxon>
        <taxon>Insecta</taxon>
        <taxon>Pterygota</taxon>
        <taxon>Neoptera</taxon>
        <taxon>Endopterygota</taxon>
        <taxon>Hymenoptera</taxon>
        <taxon>Apocrita</taxon>
        <taxon>Proctotrupomorpha</taxon>
        <taxon>Chalcidoidea</taxon>
        <taxon>Aphelinidae</taxon>
        <taxon>Aphelininae</taxon>
        <taxon>Eretmocerus</taxon>
    </lineage>
</organism>
<evidence type="ECO:0000313" key="1">
    <source>
        <dbReference type="EMBL" id="KAJ8675981.1"/>
    </source>
</evidence>
<proteinExistence type="predicted"/>
<name>A0ACC2NXV5_9HYME</name>
<dbReference type="EMBL" id="CM056742">
    <property type="protein sequence ID" value="KAJ8675981.1"/>
    <property type="molecule type" value="Genomic_DNA"/>
</dbReference>
<dbReference type="Proteomes" id="UP001239111">
    <property type="component" value="Chromosome 2"/>
</dbReference>
<sequence>MILILFHGNAAVERSFSFNREFLTENLKIESLIAQRCVHDAVRVAGSVKNVVITKNMIKAFSAAHRNRKNHLEHQISEDKENELKRKRAADEINDLRAKRQRLPLIFKEGQALIDQDIARLERVLE</sequence>
<comment type="caution">
    <text evidence="1">The sequence shown here is derived from an EMBL/GenBank/DDBJ whole genome shotgun (WGS) entry which is preliminary data.</text>
</comment>
<reference evidence="1" key="1">
    <citation type="submission" date="2023-04" db="EMBL/GenBank/DDBJ databases">
        <title>A chromosome-level genome assembly of the parasitoid wasp Eretmocerus hayati.</title>
        <authorList>
            <person name="Zhong Y."/>
            <person name="Liu S."/>
            <person name="Liu Y."/>
        </authorList>
    </citation>
    <scope>NUCLEOTIDE SEQUENCE</scope>
    <source>
        <strain evidence="1">ZJU_SS_LIU_2023</strain>
    </source>
</reference>
<gene>
    <name evidence="1" type="ORF">QAD02_011767</name>
</gene>
<evidence type="ECO:0000313" key="2">
    <source>
        <dbReference type="Proteomes" id="UP001239111"/>
    </source>
</evidence>